<evidence type="ECO:0000256" key="1">
    <source>
        <dbReference type="SAM" id="Phobius"/>
    </source>
</evidence>
<keyword evidence="4" id="KW-1185">Reference proteome</keyword>
<keyword evidence="1" id="KW-1133">Transmembrane helix</keyword>
<keyword evidence="1" id="KW-0812">Transmembrane</keyword>
<accession>A0A1J4JQP7</accession>
<gene>
    <name evidence="3" type="ORF">TRFO_31685</name>
</gene>
<dbReference type="AlphaFoldDB" id="A0A1J4JQP7"/>
<dbReference type="GeneID" id="94842776"/>
<evidence type="ECO:0000313" key="4">
    <source>
        <dbReference type="Proteomes" id="UP000179807"/>
    </source>
</evidence>
<reference evidence="3" key="1">
    <citation type="submission" date="2016-10" db="EMBL/GenBank/DDBJ databases">
        <authorList>
            <person name="Benchimol M."/>
            <person name="Almeida L.G."/>
            <person name="Vasconcelos A.T."/>
            <person name="Perreira-Neves A."/>
            <person name="Rosa I.A."/>
            <person name="Tasca T."/>
            <person name="Bogo M.R."/>
            <person name="de Souza W."/>
        </authorList>
    </citation>
    <scope>NUCLEOTIDE SEQUENCE [LARGE SCALE GENOMIC DNA]</scope>
    <source>
        <strain evidence="3">K</strain>
    </source>
</reference>
<dbReference type="RefSeq" id="XP_068354631.1">
    <property type="nucleotide sequence ID" value="XM_068508072.1"/>
</dbReference>
<dbReference type="Proteomes" id="UP000179807">
    <property type="component" value="Unassembled WGS sequence"/>
</dbReference>
<organism evidence="3 4">
    <name type="scientific">Tritrichomonas foetus</name>
    <dbReference type="NCBI Taxonomy" id="1144522"/>
    <lineage>
        <taxon>Eukaryota</taxon>
        <taxon>Metamonada</taxon>
        <taxon>Parabasalia</taxon>
        <taxon>Tritrichomonadida</taxon>
        <taxon>Tritrichomonadidae</taxon>
        <taxon>Tritrichomonas</taxon>
    </lineage>
</organism>
<keyword evidence="1" id="KW-0472">Membrane</keyword>
<sequence length="703" mass="80647">MLYLFFFSFSMSTNAALCGCIVSDSFMIYQPGYFNLIDATFFSVNIQNTFEKMLAEANKDDYFKFGLVLIFDLLLEYPEVDLTPYSDIGWVECISPSKFSTITLKIRENQIKNLTLMNCNVKLSQKIIVDSFELALGSQILTPEQIECRHFNFLYNSLMCHESFDSTEFGIILSENQIETTGASVFNFDFSQINFEMMTFDIGGSYSGCNIEIIAKEDMKTFPSFDFQIEKSLVTTENDIQQIKFSNFENIDFQKVPILSFYTDYNLKFNGKPTNIRIQQFSLERSTILYQDPIFVNEVYICNELCPLDIESKLDRLILYVNNTLDMRSYLLNIISAETPNVFIYTPTSFGTKENPINFIGIQAFENFHILGDLYMSSSGIEYSTWRVNLDDTVSAKNLVVNKCNFNANGVSKMQITNLDLDDFGSIQGRINSVNAFVDFKEFTRLFDSITLENLNIRINVTSDIELVYDTRGWELIEGSTSTIIVLSSSSAVSNNVFFHLFTNGTHKVTLTLRRTDIKTIKGLEFTVYPGLHRTSGFLNYTSSEILSENYIIQNHNSQKNVLKISQEMKNSRDIKDEKEYSIKYVFSRDSWEDHRISASVFIFKKIGKAKVSIDDNYIPNNFEIQFPDVDDESNITTISSEYNETNNEDKDNNFTTNLVVGIVLPTVFIIVGILIFVFAYCSKDTKKEECEENDHLILDSDT</sequence>
<feature type="chain" id="PRO_5012949863" evidence="2">
    <location>
        <begin position="16"/>
        <end position="703"/>
    </location>
</feature>
<feature type="transmembrane region" description="Helical" evidence="1">
    <location>
        <begin position="659"/>
        <end position="682"/>
    </location>
</feature>
<proteinExistence type="predicted"/>
<comment type="caution">
    <text evidence="3">The sequence shown here is derived from an EMBL/GenBank/DDBJ whole genome shotgun (WGS) entry which is preliminary data.</text>
</comment>
<keyword evidence="2" id="KW-0732">Signal</keyword>
<protein>
    <submittedName>
        <fullName evidence="3">Uncharacterized protein</fullName>
    </submittedName>
</protein>
<feature type="signal peptide" evidence="2">
    <location>
        <begin position="1"/>
        <end position="15"/>
    </location>
</feature>
<dbReference type="EMBL" id="MLAK01000909">
    <property type="protein sequence ID" value="OHT01495.1"/>
    <property type="molecule type" value="Genomic_DNA"/>
</dbReference>
<dbReference type="VEuPathDB" id="TrichDB:TRFO_31685"/>
<evidence type="ECO:0000256" key="2">
    <source>
        <dbReference type="SAM" id="SignalP"/>
    </source>
</evidence>
<name>A0A1J4JQP7_9EUKA</name>
<evidence type="ECO:0000313" key="3">
    <source>
        <dbReference type="EMBL" id="OHT01495.1"/>
    </source>
</evidence>